<evidence type="ECO:0000313" key="1">
    <source>
        <dbReference type="EMBL" id="RKN61913.1"/>
    </source>
</evidence>
<protein>
    <submittedName>
        <fullName evidence="1">Uncharacterized protein</fullName>
    </submittedName>
</protein>
<dbReference type="EMBL" id="RBAM01000024">
    <property type="protein sequence ID" value="RKN61913.1"/>
    <property type="molecule type" value="Genomic_DNA"/>
</dbReference>
<dbReference type="RefSeq" id="WP_120759420.1">
    <property type="nucleotide sequence ID" value="NZ_RBAM01000024.1"/>
</dbReference>
<evidence type="ECO:0000313" key="2">
    <source>
        <dbReference type="Proteomes" id="UP000270343"/>
    </source>
</evidence>
<dbReference type="Proteomes" id="UP000270343">
    <property type="component" value="Unassembled WGS sequence"/>
</dbReference>
<organism evidence="1 2">
    <name type="scientific">Streptomyces klenkii</name>
    <dbReference type="NCBI Taxonomy" id="1420899"/>
    <lineage>
        <taxon>Bacteria</taxon>
        <taxon>Bacillati</taxon>
        <taxon>Actinomycetota</taxon>
        <taxon>Actinomycetes</taxon>
        <taxon>Kitasatosporales</taxon>
        <taxon>Streptomycetaceae</taxon>
        <taxon>Streptomyces</taxon>
    </lineage>
</organism>
<keyword evidence="2" id="KW-1185">Reference proteome</keyword>
<comment type="caution">
    <text evidence="1">The sequence shown here is derived from an EMBL/GenBank/DDBJ whole genome shotgun (WGS) entry which is preliminary data.</text>
</comment>
<dbReference type="AlphaFoldDB" id="A0A3B0AN09"/>
<accession>A0A3B0AN09</accession>
<sequence length="124" mass="13443">MSPNTTGPRAVTDESIEAVIARQRNARAVELLLNEHPTLPARTIVTTPDVVHVIVADPDDLEPWIAVRGGEVHVSPEWEDVQTWTLHTTTEPATDGSVTLVRVSTVVVARVEGVLPEVRAAVSR</sequence>
<name>A0A3B0AN09_9ACTN</name>
<gene>
    <name evidence="1" type="ORF">D7231_32090</name>
</gene>
<dbReference type="OrthoDB" id="4246334at2"/>
<proteinExistence type="predicted"/>
<reference evidence="1 2" key="1">
    <citation type="journal article" date="2015" name="Antonie Van Leeuwenhoek">
        <title>Streptomyces klenkii sp. nov., isolated from deep marine sediment.</title>
        <authorList>
            <person name="Veyisoglu A."/>
            <person name="Sahin N."/>
        </authorList>
    </citation>
    <scope>NUCLEOTIDE SEQUENCE [LARGE SCALE GENOMIC DNA]</scope>
    <source>
        <strain evidence="1 2">KCTC 29202</strain>
    </source>
</reference>